<gene>
    <name evidence="2" type="ORF">DPMN_087816</name>
    <name evidence="3" type="ORF">DPMN_087860</name>
</gene>
<dbReference type="AlphaFoldDB" id="A0A9D4QXA0"/>
<accession>A0A9D4QXA0</accession>
<evidence type="ECO:0000313" key="4">
    <source>
        <dbReference type="Proteomes" id="UP000828390"/>
    </source>
</evidence>
<proteinExistence type="predicted"/>
<dbReference type="InterPro" id="IPR000909">
    <property type="entry name" value="PLipase_C_PInositol-sp_X_dom"/>
</dbReference>
<dbReference type="GO" id="GO:0007186">
    <property type="term" value="P:G protein-coupled receptor signaling pathway"/>
    <property type="evidence" value="ECO:0007669"/>
    <property type="project" value="TreeGrafter"/>
</dbReference>
<dbReference type="GO" id="GO:0005737">
    <property type="term" value="C:cytoplasm"/>
    <property type="evidence" value="ECO:0007669"/>
    <property type="project" value="TreeGrafter"/>
</dbReference>
<evidence type="ECO:0000313" key="3">
    <source>
        <dbReference type="EMBL" id="KAH3845579.1"/>
    </source>
</evidence>
<dbReference type="Proteomes" id="UP000828390">
    <property type="component" value="Unassembled WGS sequence"/>
</dbReference>
<name>A0A9D4QXA0_DREPO</name>
<dbReference type="GO" id="GO:0046488">
    <property type="term" value="P:phosphatidylinositol metabolic process"/>
    <property type="evidence" value="ECO:0007669"/>
    <property type="project" value="TreeGrafter"/>
</dbReference>
<dbReference type="PANTHER" id="PTHR10336:SF149">
    <property type="entry name" value="1-PHOSPHATIDYLINOSITOL 4,5-BISPHOSPHATE PHOSPHODIESTERASE CLASSES I AND II"/>
    <property type="match status" value="1"/>
</dbReference>
<evidence type="ECO:0000259" key="1">
    <source>
        <dbReference type="Pfam" id="PF00388"/>
    </source>
</evidence>
<dbReference type="InterPro" id="IPR017946">
    <property type="entry name" value="PLC-like_Pdiesterase_TIM-brl"/>
</dbReference>
<dbReference type="InterPro" id="IPR001192">
    <property type="entry name" value="PI-PLC_fam"/>
</dbReference>
<dbReference type="EMBL" id="JAIWYP010000003">
    <property type="protein sequence ID" value="KAH3845535.1"/>
    <property type="molecule type" value="Genomic_DNA"/>
</dbReference>
<dbReference type="EMBL" id="JAIWYP010000003">
    <property type="protein sequence ID" value="KAH3845579.1"/>
    <property type="molecule type" value="Genomic_DNA"/>
</dbReference>
<reference evidence="2" key="2">
    <citation type="submission" date="2020-11" db="EMBL/GenBank/DDBJ databases">
        <authorList>
            <person name="McCartney M.A."/>
            <person name="Auch B."/>
            <person name="Kono T."/>
            <person name="Mallez S."/>
            <person name="Becker A."/>
            <person name="Gohl D.M."/>
            <person name="Silverstein K.A.T."/>
            <person name="Koren S."/>
            <person name="Bechman K.B."/>
            <person name="Herman A."/>
            <person name="Abrahante J.E."/>
            <person name="Garbe J."/>
        </authorList>
    </citation>
    <scope>NUCLEOTIDE SEQUENCE</scope>
    <source>
        <strain evidence="2">Duluth1</strain>
        <tissue evidence="2">Whole animal</tissue>
    </source>
</reference>
<protein>
    <recommendedName>
        <fullName evidence="1">Phosphatidylinositol-specific phospholipase C X domain-containing protein</fullName>
    </recommendedName>
</protein>
<dbReference type="PANTHER" id="PTHR10336">
    <property type="entry name" value="PHOSPHOINOSITIDE-SPECIFIC PHOSPHOLIPASE C FAMILY PROTEIN"/>
    <property type="match status" value="1"/>
</dbReference>
<dbReference type="GO" id="GO:0051209">
    <property type="term" value="P:release of sequestered calcium ion into cytosol"/>
    <property type="evidence" value="ECO:0007669"/>
    <property type="project" value="TreeGrafter"/>
</dbReference>
<keyword evidence="4" id="KW-1185">Reference proteome</keyword>
<dbReference type="SUPFAM" id="SSF51695">
    <property type="entry name" value="PLC-like phosphodiesterases"/>
    <property type="match status" value="1"/>
</dbReference>
<organism evidence="2 4">
    <name type="scientific">Dreissena polymorpha</name>
    <name type="common">Zebra mussel</name>
    <name type="synonym">Mytilus polymorpha</name>
    <dbReference type="NCBI Taxonomy" id="45954"/>
    <lineage>
        <taxon>Eukaryota</taxon>
        <taxon>Metazoa</taxon>
        <taxon>Spiralia</taxon>
        <taxon>Lophotrochozoa</taxon>
        <taxon>Mollusca</taxon>
        <taxon>Bivalvia</taxon>
        <taxon>Autobranchia</taxon>
        <taxon>Heteroconchia</taxon>
        <taxon>Euheterodonta</taxon>
        <taxon>Imparidentia</taxon>
        <taxon>Neoheterodontei</taxon>
        <taxon>Myida</taxon>
        <taxon>Dreissenoidea</taxon>
        <taxon>Dreissenidae</taxon>
        <taxon>Dreissena</taxon>
    </lineage>
</organism>
<comment type="caution">
    <text evidence="2">The sequence shown here is derived from an EMBL/GenBank/DDBJ whole genome shotgun (WGS) entry which is preliminary data.</text>
</comment>
<dbReference type="GO" id="GO:0004435">
    <property type="term" value="F:phosphatidylinositol-4,5-bisphosphate phospholipase C activity"/>
    <property type="evidence" value="ECO:0007669"/>
    <property type="project" value="TreeGrafter"/>
</dbReference>
<reference evidence="2" key="1">
    <citation type="journal article" date="2019" name="bioRxiv">
        <title>The Genome of the Zebra Mussel, Dreissena polymorpha: A Resource for Invasive Species Research.</title>
        <authorList>
            <person name="McCartney M.A."/>
            <person name="Auch B."/>
            <person name="Kono T."/>
            <person name="Mallez S."/>
            <person name="Zhang Y."/>
            <person name="Obille A."/>
            <person name="Becker A."/>
            <person name="Abrahante J.E."/>
            <person name="Garbe J."/>
            <person name="Badalamenti J.P."/>
            <person name="Herman A."/>
            <person name="Mangelson H."/>
            <person name="Liachko I."/>
            <person name="Sullivan S."/>
            <person name="Sone E.D."/>
            <person name="Koren S."/>
            <person name="Silverstein K.A.T."/>
            <person name="Beckman K.B."/>
            <person name="Gohl D.M."/>
        </authorList>
    </citation>
    <scope>NUCLEOTIDE SEQUENCE</scope>
    <source>
        <strain evidence="2">Duluth1</strain>
        <tissue evidence="2">Whole animal</tissue>
    </source>
</reference>
<dbReference type="GO" id="GO:0048015">
    <property type="term" value="P:phosphatidylinositol-mediated signaling"/>
    <property type="evidence" value="ECO:0007669"/>
    <property type="project" value="TreeGrafter"/>
</dbReference>
<sequence length="71" mass="8216">MFTWWFDKIFAGHFSQEGFLKFLMGEDNNLIPAEHLDLNQDMTQPLSHYFINSSHNTYLTGTCEPAHDPAP</sequence>
<evidence type="ECO:0000313" key="2">
    <source>
        <dbReference type="EMBL" id="KAH3845535.1"/>
    </source>
</evidence>
<dbReference type="PROSITE" id="PS50007">
    <property type="entry name" value="PIPLC_X_DOMAIN"/>
    <property type="match status" value="1"/>
</dbReference>
<dbReference type="Pfam" id="PF00388">
    <property type="entry name" value="PI-PLC-X"/>
    <property type="match status" value="1"/>
</dbReference>
<dbReference type="Gene3D" id="3.20.20.190">
    <property type="entry name" value="Phosphatidylinositol (PI) phosphodiesterase"/>
    <property type="match status" value="1"/>
</dbReference>
<feature type="domain" description="Phosphatidylinositol-specific phospholipase C X" evidence="1">
    <location>
        <begin position="42"/>
        <end position="61"/>
    </location>
</feature>